<feature type="transmembrane region" description="Helical" evidence="1">
    <location>
        <begin position="80"/>
        <end position="100"/>
    </location>
</feature>
<name>A0AB34Q0Z5_CANAX</name>
<protein>
    <submittedName>
        <fullName evidence="2">Uncharacterized protein</fullName>
    </submittedName>
</protein>
<evidence type="ECO:0000256" key="1">
    <source>
        <dbReference type="SAM" id="Phobius"/>
    </source>
</evidence>
<comment type="caution">
    <text evidence="2">The sequence shown here is derived from an EMBL/GenBank/DDBJ whole genome shotgun (WGS) entry which is preliminary data.</text>
</comment>
<keyword evidence="1" id="KW-1133">Transmembrane helix</keyword>
<dbReference type="EMBL" id="AJIX01000010">
    <property type="protein sequence ID" value="KGR15967.1"/>
    <property type="molecule type" value="Genomic_DNA"/>
</dbReference>
<dbReference type="Proteomes" id="UP000030161">
    <property type="component" value="Unassembled WGS sequence"/>
</dbReference>
<gene>
    <name evidence="2" type="ORF">MG3_01559</name>
</gene>
<organism evidence="2 3">
    <name type="scientific">Candida albicans P78048</name>
    <dbReference type="NCBI Taxonomy" id="1094989"/>
    <lineage>
        <taxon>Eukaryota</taxon>
        <taxon>Fungi</taxon>
        <taxon>Dikarya</taxon>
        <taxon>Ascomycota</taxon>
        <taxon>Saccharomycotina</taxon>
        <taxon>Pichiomycetes</taxon>
        <taxon>Debaryomycetaceae</taxon>
        <taxon>Candida/Lodderomyces clade</taxon>
        <taxon>Candida</taxon>
    </lineage>
</organism>
<accession>A0AB34Q0Z5</accession>
<evidence type="ECO:0000313" key="2">
    <source>
        <dbReference type="EMBL" id="KGR15967.1"/>
    </source>
</evidence>
<keyword evidence="1" id="KW-0812">Transmembrane</keyword>
<reference evidence="2 3" key="1">
    <citation type="submission" date="2013-12" db="EMBL/GenBank/DDBJ databases">
        <title>The Genome Sequence of Candida albicans P78048.</title>
        <authorList>
            <consortium name="The Broad Institute Genome Sequencing Platform"/>
            <consortium name="The Broad Institute Genome Sequencing Center for Infectious Disease"/>
            <person name="Cuomo C."/>
            <person name="Bennett R."/>
            <person name="Hirakawa M."/>
            <person name="Noverr M."/>
            <person name="Mitchell A."/>
            <person name="Young S.K."/>
            <person name="Zeng Q."/>
            <person name="Gargeya S."/>
            <person name="Fitzgerald M."/>
            <person name="Abouelleil A."/>
            <person name="Alvarado L."/>
            <person name="Berlin A.M."/>
            <person name="Chapman S.B."/>
            <person name="Dewar J."/>
            <person name="Goldberg J."/>
            <person name="Griggs A."/>
            <person name="Gujja S."/>
            <person name="Hansen M."/>
            <person name="Howarth C."/>
            <person name="Imamovic A."/>
            <person name="Larimer J."/>
            <person name="McCowan C."/>
            <person name="Murphy C."/>
            <person name="Pearson M."/>
            <person name="Priest M."/>
            <person name="Roberts A."/>
            <person name="Saif S."/>
            <person name="Shea T."/>
            <person name="Sykes S."/>
            <person name="Wortman J."/>
            <person name="Nusbaum C."/>
            <person name="Birren B."/>
        </authorList>
    </citation>
    <scope>NUCLEOTIDE SEQUENCE [LARGE SCALE GENOMIC DNA]</scope>
    <source>
        <strain evidence="2 3">P78048</strain>
    </source>
</reference>
<proteinExistence type="predicted"/>
<evidence type="ECO:0000313" key="3">
    <source>
        <dbReference type="Proteomes" id="UP000030161"/>
    </source>
</evidence>
<dbReference type="AlphaFoldDB" id="A0AB34Q0Z5"/>
<keyword evidence="1" id="KW-0472">Membrane</keyword>
<sequence>MQVSKSYARPHLSNYKASRVNLVKNKRNYYAFHADTDLRQRNFIRTEHSHRSHTIEAFFFLNCAFFSIEQELRKRQTIKFNYFVHLVTKLVLFFFVMVRVNPKSLFITTPHA</sequence>